<evidence type="ECO:0000256" key="8">
    <source>
        <dbReference type="PROSITE-ProRule" id="PRU00108"/>
    </source>
</evidence>
<organism evidence="11 12">
    <name type="scientific">Vanilla planifolia</name>
    <name type="common">Vanilla</name>
    <dbReference type="NCBI Taxonomy" id="51239"/>
    <lineage>
        <taxon>Eukaryota</taxon>
        <taxon>Viridiplantae</taxon>
        <taxon>Streptophyta</taxon>
        <taxon>Embryophyta</taxon>
        <taxon>Tracheophyta</taxon>
        <taxon>Spermatophyta</taxon>
        <taxon>Magnoliopsida</taxon>
        <taxon>Liliopsida</taxon>
        <taxon>Asparagales</taxon>
        <taxon>Orchidaceae</taxon>
        <taxon>Vanilloideae</taxon>
        <taxon>Vanilleae</taxon>
        <taxon>Vanilla</taxon>
    </lineage>
</organism>
<dbReference type="GO" id="GO:0005634">
    <property type="term" value="C:nucleus"/>
    <property type="evidence" value="ECO:0007669"/>
    <property type="project" value="UniProtKB-SubCell"/>
</dbReference>
<accession>A0A835R568</accession>
<feature type="region of interest" description="Disordered" evidence="9">
    <location>
        <begin position="183"/>
        <end position="219"/>
    </location>
</feature>
<keyword evidence="4 8" id="KW-0238">DNA-binding</keyword>
<dbReference type="Proteomes" id="UP000636800">
    <property type="component" value="Chromosome 5"/>
</dbReference>
<dbReference type="PROSITE" id="PS50071">
    <property type="entry name" value="HOMEOBOX_2"/>
    <property type="match status" value="1"/>
</dbReference>
<comment type="caution">
    <text evidence="11">The sequence shown here is derived from an EMBL/GenBank/DDBJ whole genome shotgun (WGS) entry which is preliminary data.</text>
</comment>
<dbReference type="SMART" id="SM00574">
    <property type="entry name" value="POX"/>
    <property type="match status" value="1"/>
</dbReference>
<dbReference type="CDD" id="cd00086">
    <property type="entry name" value="homeodomain"/>
    <property type="match status" value="1"/>
</dbReference>
<sequence length="270" mass="30583">MEACSTHPQLICQCLQCVEGTQNGYGLAWLDEEGDKKDGFHSLSLSLGSHPETNYSNHEMRSFFDSVRNSRFLKPAQQLLDEAVCVSNSVAQELVQGSASRTILSDGRCHCEGKDSRMTKLVALLEELRRHQRQYFCEMGVLMTSFEEVAGTGAAAAYTALTMQAMWRHFSNLEEAIITHVNSSKETPSKDLQRSQDSVSLQKPNQSRKAKKDSLQHYPSDDEKRLLASKTGLTRSQISNWFINARVRLWKPMIEEMYREEFSEESNTSS</sequence>
<protein>
    <recommendedName>
        <fullName evidence="10">Homeobox domain-containing protein</fullName>
    </recommendedName>
</protein>
<evidence type="ECO:0000256" key="6">
    <source>
        <dbReference type="ARBA" id="ARBA00023163"/>
    </source>
</evidence>
<dbReference type="GO" id="GO:0006355">
    <property type="term" value="P:regulation of DNA-templated transcription"/>
    <property type="evidence" value="ECO:0007669"/>
    <property type="project" value="InterPro"/>
</dbReference>
<dbReference type="InterPro" id="IPR050224">
    <property type="entry name" value="TALE_homeobox"/>
</dbReference>
<dbReference type="Pfam" id="PF07526">
    <property type="entry name" value="POX"/>
    <property type="match status" value="1"/>
</dbReference>
<dbReference type="SUPFAM" id="SSF46689">
    <property type="entry name" value="Homeodomain-like"/>
    <property type="match status" value="1"/>
</dbReference>
<dbReference type="AlphaFoldDB" id="A0A835R568"/>
<feature type="compositionally biased region" description="Polar residues" evidence="9">
    <location>
        <begin position="195"/>
        <end position="205"/>
    </location>
</feature>
<dbReference type="EMBL" id="JADCNL010000005">
    <property type="protein sequence ID" value="KAG0479592.1"/>
    <property type="molecule type" value="Genomic_DNA"/>
</dbReference>
<comment type="similarity">
    <text evidence="2">Belongs to the TALE/BELL homeobox family.</text>
</comment>
<dbReference type="GO" id="GO:0003677">
    <property type="term" value="F:DNA binding"/>
    <property type="evidence" value="ECO:0007669"/>
    <property type="project" value="UniProtKB-UniRule"/>
</dbReference>
<evidence type="ECO:0000256" key="5">
    <source>
        <dbReference type="ARBA" id="ARBA00023155"/>
    </source>
</evidence>
<dbReference type="SMART" id="SM00389">
    <property type="entry name" value="HOX"/>
    <property type="match status" value="1"/>
</dbReference>
<reference evidence="11 12" key="1">
    <citation type="journal article" date="2020" name="Nat. Food">
        <title>A phased Vanilla planifolia genome enables genetic improvement of flavour and production.</title>
        <authorList>
            <person name="Hasing T."/>
            <person name="Tang H."/>
            <person name="Brym M."/>
            <person name="Khazi F."/>
            <person name="Huang T."/>
            <person name="Chambers A.H."/>
        </authorList>
    </citation>
    <scope>NUCLEOTIDE SEQUENCE [LARGE SCALE GENOMIC DNA]</scope>
    <source>
        <tissue evidence="11">Leaf</tissue>
    </source>
</reference>
<feature type="DNA-binding region" description="Homeobox" evidence="8">
    <location>
        <begin position="218"/>
        <end position="253"/>
    </location>
</feature>
<keyword evidence="6" id="KW-0804">Transcription</keyword>
<evidence type="ECO:0000256" key="4">
    <source>
        <dbReference type="ARBA" id="ARBA00023125"/>
    </source>
</evidence>
<dbReference type="Gene3D" id="1.10.10.60">
    <property type="entry name" value="Homeodomain-like"/>
    <property type="match status" value="1"/>
</dbReference>
<dbReference type="InterPro" id="IPR001356">
    <property type="entry name" value="HD"/>
</dbReference>
<comment type="subcellular location">
    <subcellularLocation>
        <location evidence="1 8">Nucleus</location>
    </subcellularLocation>
</comment>
<evidence type="ECO:0000256" key="1">
    <source>
        <dbReference type="ARBA" id="ARBA00004123"/>
    </source>
</evidence>
<evidence type="ECO:0000256" key="2">
    <source>
        <dbReference type="ARBA" id="ARBA00006454"/>
    </source>
</evidence>
<evidence type="ECO:0000259" key="10">
    <source>
        <dbReference type="PROSITE" id="PS50071"/>
    </source>
</evidence>
<dbReference type="InterPro" id="IPR009057">
    <property type="entry name" value="Homeodomain-like_sf"/>
</dbReference>
<dbReference type="InterPro" id="IPR008422">
    <property type="entry name" value="KN_HD"/>
</dbReference>
<keyword evidence="12" id="KW-1185">Reference proteome</keyword>
<evidence type="ECO:0000313" key="12">
    <source>
        <dbReference type="Proteomes" id="UP000636800"/>
    </source>
</evidence>
<keyword evidence="7 8" id="KW-0539">Nucleus</keyword>
<keyword evidence="5 8" id="KW-0371">Homeobox</keyword>
<feature type="domain" description="Homeobox" evidence="10">
    <location>
        <begin position="216"/>
        <end position="252"/>
    </location>
</feature>
<evidence type="ECO:0000256" key="7">
    <source>
        <dbReference type="ARBA" id="ARBA00023242"/>
    </source>
</evidence>
<keyword evidence="3" id="KW-0805">Transcription regulation</keyword>
<evidence type="ECO:0000256" key="9">
    <source>
        <dbReference type="SAM" id="MobiDB-lite"/>
    </source>
</evidence>
<name>A0A835R568_VANPL</name>
<proteinExistence type="inferred from homology"/>
<evidence type="ECO:0000313" key="11">
    <source>
        <dbReference type="EMBL" id="KAG0479592.1"/>
    </source>
</evidence>
<gene>
    <name evidence="11" type="ORF">HPP92_010450</name>
</gene>
<evidence type="ECO:0000256" key="3">
    <source>
        <dbReference type="ARBA" id="ARBA00023015"/>
    </source>
</evidence>
<dbReference type="InterPro" id="IPR006563">
    <property type="entry name" value="POX_dom"/>
</dbReference>
<dbReference type="PANTHER" id="PTHR11850">
    <property type="entry name" value="HOMEOBOX PROTEIN TRANSCRIPTION FACTORS"/>
    <property type="match status" value="1"/>
</dbReference>
<dbReference type="Pfam" id="PF05920">
    <property type="entry name" value="Homeobox_KN"/>
    <property type="match status" value="1"/>
</dbReference>